<evidence type="ECO:0000313" key="3">
    <source>
        <dbReference type="Proteomes" id="UP000756346"/>
    </source>
</evidence>
<accession>A0A9P8XP59</accession>
<comment type="caution">
    <text evidence="2">The sequence shown here is derived from an EMBL/GenBank/DDBJ whole genome shotgun (WGS) entry which is preliminary data.</text>
</comment>
<dbReference type="EMBL" id="JAGTJQ010000020">
    <property type="protein sequence ID" value="KAH7009086.1"/>
    <property type="molecule type" value="Genomic_DNA"/>
</dbReference>
<reference evidence="2" key="1">
    <citation type="journal article" date="2021" name="Nat. Commun.">
        <title>Genetic determinants of endophytism in the Arabidopsis root mycobiome.</title>
        <authorList>
            <person name="Mesny F."/>
            <person name="Miyauchi S."/>
            <person name="Thiergart T."/>
            <person name="Pickel B."/>
            <person name="Atanasova L."/>
            <person name="Karlsson M."/>
            <person name="Huettel B."/>
            <person name="Barry K.W."/>
            <person name="Haridas S."/>
            <person name="Chen C."/>
            <person name="Bauer D."/>
            <person name="Andreopoulos W."/>
            <person name="Pangilinan J."/>
            <person name="LaButti K."/>
            <person name="Riley R."/>
            <person name="Lipzen A."/>
            <person name="Clum A."/>
            <person name="Drula E."/>
            <person name="Henrissat B."/>
            <person name="Kohler A."/>
            <person name="Grigoriev I.V."/>
            <person name="Martin F.M."/>
            <person name="Hacquard S."/>
        </authorList>
    </citation>
    <scope>NUCLEOTIDE SEQUENCE</scope>
    <source>
        <strain evidence="2">MPI-CAGE-CH-0230</strain>
    </source>
</reference>
<dbReference type="InterPro" id="IPR001810">
    <property type="entry name" value="F-box_dom"/>
</dbReference>
<proteinExistence type="predicted"/>
<name>A0A9P8XP59_9PEZI</name>
<feature type="domain" description="F-box" evidence="1">
    <location>
        <begin position="15"/>
        <end position="64"/>
    </location>
</feature>
<protein>
    <recommendedName>
        <fullName evidence="1">F-box domain-containing protein</fullName>
    </recommendedName>
</protein>
<evidence type="ECO:0000313" key="2">
    <source>
        <dbReference type="EMBL" id="KAH7009086.1"/>
    </source>
</evidence>
<dbReference type="GeneID" id="70189465"/>
<dbReference type="RefSeq" id="XP_046003784.1">
    <property type="nucleotide sequence ID" value="XM_046159919.1"/>
</dbReference>
<sequence>MEGSTCDNSTKAWSHASLGSLPPELLDLILAHLDIRDIKTLRLSVRSHEQSYLRVLYSSAYISILDRDVKNLVEIARHPALAENVRDIYWIMYPTSIHELSDWLRTSCSPPLFYQRSYEVATELANATMLSPVSQKHGQSRAHPFRSLADATREFQPTLISCILAMPNVQCIYIIPPPNGQRLMGVPDIDKTLLTHTEIDSTPEWLEVQYVTRLSLLPASNLLHSRQGLASHGNRRTLAPTPRGQVGQVILGTDITLEMFGRVPVHSLASIVTACVSMGSATSTSLAWSVRGLLLLPTLKVLRFTGQRVSSRQAPMALEEWDAVLQAFLTPRPGALGLSELQLHGVIPPPEHLHFIVKQCSRTISMLSLCAADITIGHLQHLGGPHADSAALFAMQPVTGAFTREASQLLTTPPLKDWIYPATDVYELRLANVEEETAI</sequence>
<keyword evidence="3" id="KW-1185">Reference proteome</keyword>
<dbReference type="AlphaFoldDB" id="A0A9P8XP59"/>
<organism evidence="2 3">
    <name type="scientific">Microdochium trichocladiopsis</name>
    <dbReference type="NCBI Taxonomy" id="1682393"/>
    <lineage>
        <taxon>Eukaryota</taxon>
        <taxon>Fungi</taxon>
        <taxon>Dikarya</taxon>
        <taxon>Ascomycota</taxon>
        <taxon>Pezizomycotina</taxon>
        <taxon>Sordariomycetes</taxon>
        <taxon>Xylariomycetidae</taxon>
        <taxon>Xylariales</taxon>
        <taxon>Microdochiaceae</taxon>
        <taxon>Microdochium</taxon>
    </lineage>
</organism>
<gene>
    <name evidence="2" type="ORF">B0I36DRAFT_370517</name>
</gene>
<dbReference type="PROSITE" id="PS50181">
    <property type="entry name" value="FBOX"/>
    <property type="match status" value="1"/>
</dbReference>
<evidence type="ECO:0000259" key="1">
    <source>
        <dbReference type="PROSITE" id="PS50181"/>
    </source>
</evidence>
<dbReference type="OrthoDB" id="5422579at2759"/>
<dbReference type="Proteomes" id="UP000756346">
    <property type="component" value="Unassembled WGS sequence"/>
</dbReference>